<evidence type="ECO:0000313" key="2">
    <source>
        <dbReference type="EMBL" id="EYC18598.1"/>
    </source>
</evidence>
<reference evidence="3" key="1">
    <citation type="journal article" date="2015" name="Nat. Genet.">
        <title>The genome and transcriptome of the zoonotic hookworm Ancylostoma ceylanicum identify infection-specific gene families.</title>
        <authorList>
            <person name="Schwarz E.M."/>
            <person name="Hu Y."/>
            <person name="Antoshechkin I."/>
            <person name="Miller M.M."/>
            <person name="Sternberg P.W."/>
            <person name="Aroian R.V."/>
        </authorList>
    </citation>
    <scope>NUCLEOTIDE SEQUENCE</scope>
    <source>
        <strain evidence="3">HY135</strain>
    </source>
</reference>
<accession>A0A016UVX7</accession>
<proteinExistence type="predicted"/>
<dbReference type="AlphaFoldDB" id="A0A016UVX7"/>
<comment type="caution">
    <text evidence="2">The sequence shown here is derived from an EMBL/GenBank/DDBJ whole genome shotgun (WGS) entry which is preliminary data.</text>
</comment>
<sequence length="78" mass="8571">MKKVAVLLVALVLSVAAQRKCDAESKCPPGLVCRNGNCVRRMDCPQISMPRPDPGCKLVPFIDERDCPKMKVVCDKAK</sequence>
<keyword evidence="1" id="KW-0732">Signal</keyword>
<dbReference type="Proteomes" id="UP000024635">
    <property type="component" value="Unassembled WGS sequence"/>
</dbReference>
<feature type="chain" id="PRO_5001492776" evidence="1">
    <location>
        <begin position="18"/>
        <end position="78"/>
    </location>
</feature>
<keyword evidence="3" id="KW-1185">Reference proteome</keyword>
<protein>
    <submittedName>
        <fullName evidence="2">Uncharacterized protein</fullName>
    </submittedName>
</protein>
<organism evidence="2 3">
    <name type="scientific">Ancylostoma ceylanicum</name>
    <dbReference type="NCBI Taxonomy" id="53326"/>
    <lineage>
        <taxon>Eukaryota</taxon>
        <taxon>Metazoa</taxon>
        <taxon>Ecdysozoa</taxon>
        <taxon>Nematoda</taxon>
        <taxon>Chromadorea</taxon>
        <taxon>Rhabditida</taxon>
        <taxon>Rhabditina</taxon>
        <taxon>Rhabditomorpha</taxon>
        <taxon>Strongyloidea</taxon>
        <taxon>Ancylostomatidae</taxon>
        <taxon>Ancylostomatinae</taxon>
        <taxon>Ancylostoma</taxon>
    </lineage>
</organism>
<evidence type="ECO:0000256" key="1">
    <source>
        <dbReference type="SAM" id="SignalP"/>
    </source>
</evidence>
<evidence type="ECO:0000313" key="3">
    <source>
        <dbReference type="Proteomes" id="UP000024635"/>
    </source>
</evidence>
<dbReference type="OrthoDB" id="5788516at2759"/>
<dbReference type="EMBL" id="JARK01001363">
    <property type="protein sequence ID" value="EYC18598.1"/>
    <property type="molecule type" value="Genomic_DNA"/>
</dbReference>
<gene>
    <name evidence="2" type="primary">Acey_s0027.g1605</name>
    <name evidence="2" type="ORF">Y032_0027g1605</name>
</gene>
<name>A0A016UVX7_9BILA</name>
<feature type="signal peptide" evidence="1">
    <location>
        <begin position="1"/>
        <end position="17"/>
    </location>
</feature>